<comment type="caution">
    <text evidence="1">The sequence shown here is derived from an EMBL/GenBank/DDBJ whole genome shotgun (WGS) entry which is preliminary data.</text>
</comment>
<reference evidence="2" key="1">
    <citation type="journal article" date="2015" name="Nat. Genet.">
        <title>The genome and transcriptome of the zoonotic hookworm Ancylostoma ceylanicum identify infection-specific gene families.</title>
        <authorList>
            <person name="Schwarz E.M."/>
            <person name="Hu Y."/>
            <person name="Antoshechkin I."/>
            <person name="Miller M.M."/>
            <person name="Sternberg P.W."/>
            <person name="Aroian R.V."/>
        </authorList>
    </citation>
    <scope>NUCLEOTIDE SEQUENCE</scope>
    <source>
        <strain evidence="2">HY135</strain>
    </source>
</reference>
<evidence type="ECO:0000313" key="2">
    <source>
        <dbReference type="Proteomes" id="UP000024635"/>
    </source>
</evidence>
<dbReference type="Gene3D" id="3.40.390.10">
    <property type="entry name" value="Collagenase (Catalytic Domain)"/>
    <property type="match status" value="1"/>
</dbReference>
<name>A0A016T4X8_9BILA</name>
<organism evidence="1 2">
    <name type="scientific">Ancylostoma ceylanicum</name>
    <dbReference type="NCBI Taxonomy" id="53326"/>
    <lineage>
        <taxon>Eukaryota</taxon>
        <taxon>Metazoa</taxon>
        <taxon>Ecdysozoa</taxon>
        <taxon>Nematoda</taxon>
        <taxon>Chromadorea</taxon>
        <taxon>Rhabditida</taxon>
        <taxon>Rhabditina</taxon>
        <taxon>Rhabditomorpha</taxon>
        <taxon>Strongyloidea</taxon>
        <taxon>Ancylostomatidae</taxon>
        <taxon>Ancylostomatinae</taxon>
        <taxon>Ancylostoma</taxon>
    </lineage>
</organism>
<keyword evidence="2" id="KW-1185">Reference proteome</keyword>
<accession>A0A016T4X8</accession>
<dbReference type="Gene3D" id="1.10.1380.10">
    <property type="entry name" value="Neutral endopeptidase , domain2"/>
    <property type="match status" value="1"/>
</dbReference>
<dbReference type="GO" id="GO:0008237">
    <property type="term" value="F:metallopeptidase activity"/>
    <property type="evidence" value="ECO:0007669"/>
    <property type="project" value="InterPro"/>
</dbReference>
<dbReference type="EMBL" id="JARK01001475">
    <property type="protein sequence ID" value="EYB97634.1"/>
    <property type="molecule type" value="Genomic_DNA"/>
</dbReference>
<evidence type="ECO:0008006" key="3">
    <source>
        <dbReference type="Google" id="ProtNLM"/>
    </source>
</evidence>
<gene>
    <name evidence="1" type="primary">Acey_s0139.g2133</name>
    <name evidence="1" type="ORF">Y032_0139g2133</name>
</gene>
<dbReference type="InterPro" id="IPR024079">
    <property type="entry name" value="MetalloPept_cat_dom_sf"/>
</dbReference>
<dbReference type="Proteomes" id="UP000024635">
    <property type="component" value="Unassembled WGS sequence"/>
</dbReference>
<sequence>MGVVLLEVLFKIVLKKNSTVCSWRDKDDDVCFRTTLFRFHETIIANYESRTNGTMAMQKTKELEESIREEFRATIRSNSWLSEHMKKALILKANMMRLRSGYESIHGKEEEMEAFYKDLDRKEGLEKMTFLMMEDIFLRIAKNEEFEYLNDPRKMGDDAYETEGRKNSYGPFYYREFNMIGMLFEGFMIST</sequence>
<dbReference type="AlphaFoldDB" id="A0A016T4X8"/>
<protein>
    <recommendedName>
        <fullName evidence="3">Peptidase M13 N-terminal domain-containing protein</fullName>
    </recommendedName>
</protein>
<evidence type="ECO:0000313" key="1">
    <source>
        <dbReference type="EMBL" id="EYB97634.1"/>
    </source>
</evidence>
<dbReference type="InterPro" id="IPR042089">
    <property type="entry name" value="Peptidase_M13_dom_2"/>
</dbReference>
<dbReference type="SUPFAM" id="SSF55486">
    <property type="entry name" value="Metalloproteases ('zincins'), catalytic domain"/>
    <property type="match status" value="1"/>
</dbReference>
<proteinExistence type="predicted"/>